<protein>
    <recommendedName>
        <fullName evidence="5">UDP-N-acetylmuramoyl-L-alanyl-D-glutamate--2, 6-diaminopimelate ligase</fullName>
    </recommendedName>
</protein>
<dbReference type="SUPFAM" id="SSF53244">
    <property type="entry name" value="MurD-like peptide ligases, peptide-binding domain"/>
    <property type="match status" value="1"/>
</dbReference>
<dbReference type="Pfam" id="PF08245">
    <property type="entry name" value="Mur_ligase_M"/>
    <property type="match status" value="1"/>
</dbReference>
<dbReference type="Gene3D" id="3.90.190.20">
    <property type="entry name" value="Mur ligase, C-terminal domain"/>
    <property type="match status" value="1"/>
</dbReference>
<comment type="caution">
    <text evidence="3">The sequence shown here is derived from an EMBL/GenBank/DDBJ whole genome shotgun (WGS) entry which is preliminary data.</text>
</comment>
<feature type="domain" description="Mur ligase C-terminal" evidence="1">
    <location>
        <begin position="234"/>
        <end position="378"/>
    </location>
</feature>
<dbReference type="CDD" id="cd01983">
    <property type="entry name" value="SIMIBI"/>
    <property type="match status" value="1"/>
</dbReference>
<dbReference type="PANTHER" id="PTHR23135:SF4">
    <property type="entry name" value="UDP-N-ACETYLMURAMOYL-L-ALANYL-D-GLUTAMATE--2,6-DIAMINOPIMELATE LIGASE MURE HOMOLOG, CHLOROPLASTIC"/>
    <property type="match status" value="1"/>
</dbReference>
<evidence type="ECO:0000259" key="2">
    <source>
        <dbReference type="Pfam" id="PF08245"/>
    </source>
</evidence>
<dbReference type="SUPFAM" id="SSF53623">
    <property type="entry name" value="MurD-like peptide ligases, catalytic domain"/>
    <property type="match status" value="1"/>
</dbReference>
<dbReference type="InterPro" id="IPR013221">
    <property type="entry name" value="Mur_ligase_cen"/>
</dbReference>
<evidence type="ECO:0000313" key="3">
    <source>
        <dbReference type="EMBL" id="OGY60141.1"/>
    </source>
</evidence>
<dbReference type="GO" id="GO:0005524">
    <property type="term" value="F:ATP binding"/>
    <property type="evidence" value="ECO:0007669"/>
    <property type="project" value="InterPro"/>
</dbReference>
<dbReference type="STRING" id="1797690.A3B23_02530"/>
<dbReference type="AlphaFoldDB" id="A0A1G1Z688"/>
<dbReference type="GO" id="GO:0016881">
    <property type="term" value="F:acid-amino acid ligase activity"/>
    <property type="evidence" value="ECO:0007669"/>
    <property type="project" value="InterPro"/>
</dbReference>
<evidence type="ECO:0008006" key="5">
    <source>
        <dbReference type="Google" id="ProtNLM"/>
    </source>
</evidence>
<dbReference type="EMBL" id="MHIY01000008">
    <property type="protein sequence ID" value="OGY60141.1"/>
    <property type="molecule type" value="Genomic_DNA"/>
</dbReference>
<feature type="domain" description="Mur ligase central" evidence="2">
    <location>
        <begin position="33"/>
        <end position="195"/>
    </location>
</feature>
<gene>
    <name evidence="3" type="ORF">A3B23_02530</name>
</gene>
<sequence>MRRELLSPYHFALSLLGAILYRHPSRKIAVIGVTGTKGKTTVVELINAGLEEAGKRTAMLSSIRRKVGDESGPNSGNSMPGRFAIQKFLSDAVKAKCNYALIEVTSEGVVQHRHRNIEYDAGVFINLHPEHIESHGSFEKYRKAKMDFFGYIGKHSRKSQRYFFINQDDEHARFFAEAAKNGRKIMFGKSALKSNMAGEFNKWNLGAAEAVLKTLGVSVPVIENAFTKFAGVPGRMEYVLRKPFEVVVDYAHTPESLEQVYQSLKSQIPNPKPQTNQKSEIENSNLICVLGSASGGRDKWKRPKLGEIASRYCREIILTDEDPYDENPSQILADIEFGIPNVKIPITNVHKILNRKEAIKKAISLAKSGDTVIITGKGSEKSIHVARGKKIPWSDKATVMEILAGKDL</sequence>
<accession>A0A1G1Z688</accession>
<dbReference type="PANTHER" id="PTHR23135">
    <property type="entry name" value="MUR LIGASE FAMILY MEMBER"/>
    <property type="match status" value="1"/>
</dbReference>
<dbReference type="Proteomes" id="UP000178744">
    <property type="component" value="Unassembled WGS sequence"/>
</dbReference>
<reference evidence="3 4" key="1">
    <citation type="journal article" date="2016" name="Nat. Commun.">
        <title>Thousands of microbial genomes shed light on interconnected biogeochemical processes in an aquifer system.</title>
        <authorList>
            <person name="Anantharaman K."/>
            <person name="Brown C.T."/>
            <person name="Hug L.A."/>
            <person name="Sharon I."/>
            <person name="Castelle C.J."/>
            <person name="Probst A.J."/>
            <person name="Thomas B.C."/>
            <person name="Singh A."/>
            <person name="Wilkins M.J."/>
            <person name="Karaoz U."/>
            <person name="Brodie E.L."/>
            <person name="Williams K.H."/>
            <person name="Hubbard S.S."/>
            <person name="Banfield J.F."/>
        </authorList>
    </citation>
    <scope>NUCLEOTIDE SEQUENCE [LARGE SCALE GENOMIC DNA]</scope>
</reference>
<dbReference type="InterPro" id="IPR004101">
    <property type="entry name" value="Mur_ligase_C"/>
</dbReference>
<organism evidence="3 4">
    <name type="scientific">Candidatus Colwellbacteria bacterium RIFCSPLOWO2_01_FULL_48_10</name>
    <dbReference type="NCBI Taxonomy" id="1797690"/>
    <lineage>
        <taxon>Bacteria</taxon>
        <taxon>Candidatus Colwelliibacteriota</taxon>
    </lineage>
</organism>
<evidence type="ECO:0000313" key="4">
    <source>
        <dbReference type="Proteomes" id="UP000178744"/>
    </source>
</evidence>
<evidence type="ECO:0000259" key="1">
    <source>
        <dbReference type="Pfam" id="PF02875"/>
    </source>
</evidence>
<dbReference type="InterPro" id="IPR036615">
    <property type="entry name" value="Mur_ligase_C_dom_sf"/>
</dbReference>
<dbReference type="Pfam" id="PF02875">
    <property type="entry name" value="Mur_ligase_C"/>
    <property type="match status" value="1"/>
</dbReference>
<dbReference type="Gene3D" id="3.40.1190.10">
    <property type="entry name" value="Mur-like, catalytic domain"/>
    <property type="match status" value="2"/>
</dbReference>
<name>A0A1G1Z688_9BACT</name>
<dbReference type="InterPro" id="IPR036565">
    <property type="entry name" value="Mur-like_cat_sf"/>
</dbReference>
<proteinExistence type="predicted"/>